<keyword evidence="5" id="KW-0812">Transmembrane</keyword>
<keyword evidence="5" id="KW-1133">Transmembrane helix</keyword>
<accession>A0A346NI26</accession>
<feature type="transmembrane region" description="Helical" evidence="5">
    <location>
        <begin position="12"/>
        <end position="33"/>
    </location>
</feature>
<dbReference type="Proteomes" id="UP000262073">
    <property type="component" value="Chromosome"/>
</dbReference>
<dbReference type="Gene3D" id="6.10.340.10">
    <property type="match status" value="1"/>
</dbReference>
<dbReference type="FunFam" id="1.10.287.950:FF:000001">
    <property type="entry name" value="Methyl-accepting chemotaxis sensory transducer"/>
    <property type="match status" value="1"/>
</dbReference>
<dbReference type="InterPro" id="IPR003660">
    <property type="entry name" value="HAMP_dom"/>
</dbReference>
<dbReference type="GO" id="GO:0007165">
    <property type="term" value="P:signal transduction"/>
    <property type="evidence" value="ECO:0007669"/>
    <property type="project" value="UniProtKB-KW"/>
</dbReference>
<dbReference type="PRINTS" id="PR00260">
    <property type="entry name" value="CHEMTRNSDUCR"/>
</dbReference>
<dbReference type="Gene3D" id="1.10.287.950">
    <property type="entry name" value="Methyl-accepting chemotaxis protein"/>
    <property type="match status" value="1"/>
</dbReference>
<dbReference type="OrthoDB" id="7054443at2"/>
<comment type="similarity">
    <text evidence="3">Belongs to the methyl-accepting chemotaxis (MCP) protein family.</text>
</comment>
<reference evidence="8 9" key="1">
    <citation type="submission" date="2018-08" db="EMBL/GenBank/DDBJ databases">
        <title>Salinimonas sediminis sp. nov., a piezophilic bacterium isolated from a deep-sea sediment sample from the New Britain Trench.</title>
        <authorList>
            <person name="Cao J."/>
        </authorList>
    </citation>
    <scope>NUCLEOTIDE SEQUENCE [LARGE SCALE GENOMIC DNA]</scope>
    <source>
        <strain evidence="8 9">N102</strain>
    </source>
</reference>
<dbReference type="PANTHER" id="PTHR32089">
    <property type="entry name" value="METHYL-ACCEPTING CHEMOTAXIS PROTEIN MCPB"/>
    <property type="match status" value="1"/>
</dbReference>
<evidence type="ECO:0000256" key="1">
    <source>
        <dbReference type="ARBA" id="ARBA00004370"/>
    </source>
</evidence>
<feature type="transmembrane region" description="Helical" evidence="5">
    <location>
        <begin position="187"/>
        <end position="208"/>
    </location>
</feature>
<dbReference type="RefSeq" id="WP_117315187.1">
    <property type="nucleotide sequence ID" value="NZ_CP031769.1"/>
</dbReference>
<name>A0A346NI26_9ALTE</name>
<evidence type="ECO:0000259" key="7">
    <source>
        <dbReference type="PROSITE" id="PS50885"/>
    </source>
</evidence>
<dbReference type="Pfam" id="PF12729">
    <property type="entry name" value="4HB_MCP_1"/>
    <property type="match status" value="1"/>
</dbReference>
<dbReference type="EMBL" id="CP031769">
    <property type="protein sequence ID" value="AXR05183.1"/>
    <property type="molecule type" value="Genomic_DNA"/>
</dbReference>
<evidence type="ECO:0000256" key="3">
    <source>
        <dbReference type="ARBA" id="ARBA00029447"/>
    </source>
</evidence>
<dbReference type="GO" id="GO:0006935">
    <property type="term" value="P:chemotaxis"/>
    <property type="evidence" value="ECO:0007669"/>
    <property type="project" value="InterPro"/>
</dbReference>
<evidence type="ECO:0000256" key="5">
    <source>
        <dbReference type="SAM" id="Phobius"/>
    </source>
</evidence>
<dbReference type="PROSITE" id="PS50885">
    <property type="entry name" value="HAMP"/>
    <property type="match status" value="1"/>
</dbReference>
<dbReference type="SUPFAM" id="SSF58104">
    <property type="entry name" value="Methyl-accepting chemotaxis protein (MCP) signaling domain"/>
    <property type="match status" value="1"/>
</dbReference>
<evidence type="ECO:0000313" key="8">
    <source>
        <dbReference type="EMBL" id="AXR05183.1"/>
    </source>
</evidence>
<organism evidence="8 9">
    <name type="scientific">Salinimonas sediminis</name>
    <dbReference type="NCBI Taxonomy" id="2303538"/>
    <lineage>
        <taxon>Bacteria</taxon>
        <taxon>Pseudomonadati</taxon>
        <taxon>Pseudomonadota</taxon>
        <taxon>Gammaproteobacteria</taxon>
        <taxon>Alteromonadales</taxon>
        <taxon>Alteromonadaceae</taxon>
        <taxon>Alteromonas/Salinimonas group</taxon>
        <taxon>Salinimonas</taxon>
    </lineage>
</organism>
<dbReference type="GO" id="GO:0016020">
    <property type="term" value="C:membrane"/>
    <property type="evidence" value="ECO:0007669"/>
    <property type="project" value="UniProtKB-SubCell"/>
</dbReference>
<evidence type="ECO:0000256" key="2">
    <source>
        <dbReference type="ARBA" id="ARBA00023224"/>
    </source>
</evidence>
<keyword evidence="2 4" id="KW-0807">Transducer</keyword>
<gene>
    <name evidence="8" type="ORF">D0Y50_01625</name>
</gene>
<evidence type="ECO:0000256" key="4">
    <source>
        <dbReference type="PROSITE-ProRule" id="PRU00284"/>
    </source>
</evidence>
<dbReference type="SMART" id="SM00304">
    <property type="entry name" value="HAMP"/>
    <property type="match status" value="1"/>
</dbReference>
<dbReference type="PANTHER" id="PTHR32089:SF120">
    <property type="entry name" value="METHYL-ACCEPTING CHEMOTAXIS PROTEIN TLPQ"/>
    <property type="match status" value="1"/>
</dbReference>
<dbReference type="Pfam" id="PF00015">
    <property type="entry name" value="MCPsignal"/>
    <property type="match status" value="1"/>
</dbReference>
<dbReference type="AlphaFoldDB" id="A0A346NI26"/>
<dbReference type="GO" id="GO:0004888">
    <property type="term" value="F:transmembrane signaling receptor activity"/>
    <property type="evidence" value="ECO:0007669"/>
    <property type="project" value="InterPro"/>
</dbReference>
<dbReference type="PROSITE" id="PS50111">
    <property type="entry name" value="CHEMOTAXIS_TRANSDUC_2"/>
    <property type="match status" value="1"/>
</dbReference>
<protein>
    <submittedName>
        <fullName evidence="8">Methyl-accepting chemotaxis protein</fullName>
    </submittedName>
</protein>
<sequence length="539" mass="58453">MLRNFSIGGRSATAFGLIGLFVLLVGGVGIYSLDALASRFNLIVDHRSPALVTIKQIESQFFKLRLENANILQATPIERGDYESKYNAAKKMLDNALQAMHSLAKAADAQQLIADIDTDIRQFYILQNKQMDLLNSGQVQAAMAMQNAQMKTIRERTAGFIDKLEVFQVQRIKDSQKEADQMINRTMWFISLIIVLAFACVVVFAIVLTRALVKPMKVAVDVAEGIARGELNQVIVDNGKDETAVMLNALASMQTMLHHTISQIQYSASELTGTADQLSSVTAQSNHGMAQQNEQLEQSSSAVTQLSASIEEVARNANATSLEAREVSQIAADGKQKVDLNLTMVKGLLGNLDSSVKGLNTLTGDISNIGTVLDVIRAIAEQTNLLALNAAIEAARAGESGRGFAVVADEVRALAHRTQESTEEIEQMIKSLQAGSHNTVTAINSSYEAAQKAQTVAQESGEVLSHITSSIERMNEQTLAVASTTEEQAHVSKEVDSSILRIKDLSNEMSAGVNQTEASSMQLAKLADNLNRLTREFKV</sequence>
<evidence type="ECO:0000259" key="6">
    <source>
        <dbReference type="PROSITE" id="PS50111"/>
    </source>
</evidence>
<feature type="domain" description="HAMP" evidence="7">
    <location>
        <begin position="210"/>
        <end position="262"/>
    </location>
</feature>
<dbReference type="CDD" id="cd11386">
    <property type="entry name" value="MCP_signal"/>
    <property type="match status" value="1"/>
</dbReference>
<evidence type="ECO:0000313" key="9">
    <source>
        <dbReference type="Proteomes" id="UP000262073"/>
    </source>
</evidence>
<keyword evidence="9" id="KW-1185">Reference proteome</keyword>
<dbReference type="KEGG" id="salm:D0Y50_01625"/>
<feature type="domain" description="Methyl-accepting transducer" evidence="6">
    <location>
        <begin position="267"/>
        <end position="503"/>
    </location>
</feature>
<proteinExistence type="inferred from homology"/>
<keyword evidence="5" id="KW-0472">Membrane</keyword>
<comment type="subcellular location">
    <subcellularLocation>
        <location evidence="1">Membrane</location>
    </subcellularLocation>
</comment>
<dbReference type="InterPro" id="IPR004089">
    <property type="entry name" value="MCPsignal_dom"/>
</dbReference>
<dbReference type="InterPro" id="IPR004090">
    <property type="entry name" value="Chemotax_Me-accpt_rcpt"/>
</dbReference>
<dbReference type="InterPro" id="IPR024478">
    <property type="entry name" value="HlyB_4HB_MCP"/>
</dbReference>
<dbReference type="SMART" id="SM00283">
    <property type="entry name" value="MA"/>
    <property type="match status" value="1"/>
</dbReference>